<organism evidence="1 2">
    <name type="scientific">Nostoc flagelliforme CCNUN1</name>
    <dbReference type="NCBI Taxonomy" id="2038116"/>
    <lineage>
        <taxon>Bacteria</taxon>
        <taxon>Bacillati</taxon>
        <taxon>Cyanobacteriota</taxon>
        <taxon>Cyanophyceae</taxon>
        <taxon>Nostocales</taxon>
        <taxon>Nostocaceae</taxon>
        <taxon>Nostoc</taxon>
    </lineage>
</organism>
<keyword evidence="2" id="KW-1185">Reference proteome</keyword>
<dbReference type="KEGG" id="nfl:COO91_07467"/>
<protein>
    <submittedName>
        <fullName evidence="1">Uncharacterized protein</fullName>
    </submittedName>
</protein>
<name>A0A2K8T171_9NOSO</name>
<accession>A0A2K8T171</accession>
<dbReference type="AlphaFoldDB" id="A0A2K8T171"/>
<evidence type="ECO:0000313" key="1">
    <source>
        <dbReference type="EMBL" id="AUB41419.1"/>
    </source>
</evidence>
<reference evidence="1 2" key="1">
    <citation type="submission" date="2017-11" db="EMBL/GenBank/DDBJ databases">
        <title>Complete genome of a free-living desiccation-tolerant cyanobacterium and its photosynthetic adaptation to extreme terrestrial habitat.</title>
        <authorList>
            <person name="Shang J."/>
        </authorList>
    </citation>
    <scope>NUCLEOTIDE SEQUENCE [LARGE SCALE GENOMIC DNA]</scope>
    <source>
        <strain evidence="1 2">CCNUN1</strain>
    </source>
</reference>
<evidence type="ECO:0000313" key="2">
    <source>
        <dbReference type="Proteomes" id="UP000232003"/>
    </source>
</evidence>
<dbReference type="EMBL" id="CP024785">
    <property type="protein sequence ID" value="AUB41419.1"/>
    <property type="molecule type" value="Genomic_DNA"/>
</dbReference>
<dbReference type="Proteomes" id="UP000232003">
    <property type="component" value="Chromosome"/>
</dbReference>
<sequence length="60" mass="6213">MGSRGQGAGGRGQGENKKLLAFPSAPSFVPLCLFPMPNTSTPFDFAQGKSLSTSALFPIP</sequence>
<gene>
    <name evidence="1" type="ORF">COO91_07467</name>
</gene>
<proteinExistence type="predicted"/>